<evidence type="ECO:0000256" key="7">
    <source>
        <dbReference type="ARBA" id="ARBA00023136"/>
    </source>
</evidence>
<feature type="non-terminal residue" evidence="15">
    <location>
        <position position="1"/>
    </location>
</feature>
<evidence type="ECO:0000256" key="4">
    <source>
        <dbReference type="ARBA" id="ARBA00022525"/>
    </source>
</evidence>
<dbReference type="InterPro" id="IPR050605">
    <property type="entry name" value="Olfactomedin-like_domain"/>
</dbReference>
<feature type="compositionally biased region" description="Polar residues" evidence="12">
    <location>
        <begin position="225"/>
        <end position="249"/>
    </location>
</feature>
<dbReference type="InterPro" id="IPR008160">
    <property type="entry name" value="Collagen"/>
</dbReference>
<keyword evidence="8" id="KW-1015">Disulfide bond</keyword>
<feature type="region of interest" description="Disordered" evidence="12">
    <location>
        <begin position="17"/>
        <end position="117"/>
    </location>
</feature>
<feature type="compositionally biased region" description="Basic and acidic residues" evidence="12">
    <location>
        <begin position="26"/>
        <end position="35"/>
    </location>
</feature>
<organism evidence="15 16">
    <name type="scientific">Trichogramma brassicae</name>
    <dbReference type="NCBI Taxonomy" id="86971"/>
    <lineage>
        <taxon>Eukaryota</taxon>
        <taxon>Metazoa</taxon>
        <taxon>Ecdysozoa</taxon>
        <taxon>Arthropoda</taxon>
        <taxon>Hexapoda</taxon>
        <taxon>Insecta</taxon>
        <taxon>Pterygota</taxon>
        <taxon>Neoptera</taxon>
        <taxon>Endopterygota</taxon>
        <taxon>Hymenoptera</taxon>
        <taxon>Apocrita</taxon>
        <taxon>Proctotrupomorpha</taxon>
        <taxon>Chalcidoidea</taxon>
        <taxon>Trichogrammatidae</taxon>
        <taxon>Trichogramma</taxon>
    </lineage>
</organism>
<keyword evidence="7" id="KW-0472">Membrane</keyword>
<dbReference type="GO" id="GO:0007165">
    <property type="term" value="P:signal transduction"/>
    <property type="evidence" value="ECO:0007669"/>
    <property type="project" value="TreeGrafter"/>
</dbReference>
<evidence type="ECO:0008006" key="17">
    <source>
        <dbReference type="Google" id="ProtNLM"/>
    </source>
</evidence>
<evidence type="ECO:0000256" key="6">
    <source>
        <dbReference type="ARBA" id="ARBA00022737"/>
    </source>
</evidence>
<evidence type="ECO:0000259" key="14">
    <source>
        <dbReference type="PROSITE" id="PS51132"/>
    </source>
</evidence>
<dbReference type="SMART" id="SM00409">
    <property type="entry name" value="IG"/>
    <property type="match status" value="2"/>
</dbReference>
<dbReference type="Proteomes" id="UP000479190">
    <property type="component" value="Unassembled WGS sequence"/>
</dbReference>
<name>A0A6H5ILI2_9HYME</name>
<evidence type="ECO:0000256" key="12">
    <source>
        <dbReference type="SAM" id="MobiDB-lite"/>
    </source>
</evidence>
<evidence type="ECO:0000256" key="8">
    <source>
        <dbReference type="ARBA" id="ARBA00023157"/>
    </source>
</evidence>
<keyword evidence="3" id="KW-1003">Cell membrane</keyword>
<evidence type="ECO:0000256" key="3">
    <source>
        <dbReference type="ARBA" id="ARBA00022475"/>
    </source>
</evidence>
<keyword evidence="4" id="KW-0964">Secreted</keyword>
<feature type="domain" description="Ig-like" evidence="13">
    <location>
        <begin position="1133"/>
        <end position="1226"/>
    </location>
</feature>
<dbReference type="GO" id="GO:0005615">
    <property type="term" value="C:extracellular space"/>
    <property type="evidence" value="ECO:0007669"/>
    <property type="project" value="TreeGrafter"/>
</dbReference>
<evidence type="ECO:0000256" key="11">
    <source>
        <dbReference type="PROSITE-ProRule" id="PRU00446"/>
    </source>
</evidence>
<feature type="compositionally biased region" description="Polar residues" evidence="12">
    <location>
        <begin position="85"/>
        <end position="113"/>
    </location>
</feature>
<gene>
    <name evidence="15" type="ORF">TBRA_LOCUS9470</name>
</gene>
<dbReference type="Gene3D" id="2.60.40.10">
    <property type="entry name" value="Immunoglobulins"/>
    <property type="match status" value="2"/>
</dbReference>
<feature type="compositionally biased region" description="Polar residues" evidence="12">
    <location>
        <begin position="38"/>
        <end position="62"/>
    </location>
</feature>
<dbReference type="SMART" id="SM00284">
    <property type="entry name" value="OLF"/>
    <property type="match status" value="1"/>
</dbReference>
<comment type="caution">
    <text evidence="11">Lacks conserved residue(s) required for the propagation of feature annotation.</text>
</comment>
<feature type="region of interest" description="Disordered" evidence="12">
    <location>
        <begin position="206"/>
        <end position="304"/>
    </location>
</feature>
<keyword evidence="10" id="KW-0393">Immunoglobulin domain</keyword>
<comment type="subcellular location">
    <subcellularLocation>
        <location evidence="1">Cell membrane</location>
    </subcellularLocation>
    <subcellularLocation>
        <location evidence="2">Secreted</location>
    </subcellularLocation>
</comment>
<reference evidence="15 16" key="1">
    <citation type="submission" date="2020-02" db="EMBL/GenBank/DDBJ databases">
        <authorList>
            <person name="Ferguson B K."/>
        </authorList>
    </citation>
    <scope>NUCLEOTIDE SEQUENCE [LARGE SCALE GENOMIC DNA]</scope>
</reference>
<feature type="compositionally biased region" description="Low complexity" evidence="12">
    <location>
        <begin position="941"/>
        <end position="953"/>
    </location>
</feature>
<dbReference type="InterPro" id="IPR003598">
    <property type="entry name" value="Ig_sub2"/>
</dbReference>
<evidence type="ECO:0000256" key="5">
    <source>
        <dbReference type="ARBA" id="ARBA00022729"/>
    </source>
</evidence>
<feature type="compositionally biased region" description="Polar residues" evidence="12">
    <location>
        <begin position="272"/>
        <end position="300"/>
    </location>
</feature>
<dbReference type="PROSITE" id="PS50835">
    <property type="entry name" value="IG_LIKE"/>
    <property type="match status" value="2"/>
</dbReference>
<evidence type="ECO:0000256" key="10">
    <source>
        <dbReference type="ARBA" id="ARBA00023319"/>
    </source>
</evidence>
<dbReference type="Pfam" id="PF02191">
    <property type="entry name" value="OLF"/>
    <property type="match status" value="1"/>
</dbReference>
<dbReference type="InterPro" id="IPR036179">
    <property type="entry name" value="Ig-like_dom_sf"/>
</dbReference>
<dbReference type="PANTHER" id="PTHR23192">
    <property type="entry name" value="OLFACTOMEDIN-RELATED"/>
    <property type="match status" value="1"/>
</dbReference>
<dbReference type="SMART" id="SM00408">
    <property type="entry name" value="IGc2"/>
    <property type="match status" value="2"/>
</dbReference>
<dbReference type="InterPro" id="IPR003599">
    <property type="entry name" value="Ig_sub"/>
</dbReference>
<keyword evidence="6" id="KW-0677">Repeat</keyword>
<dbReference type="PANTHER" id="PTHR23192:SF85">
    <property type="entry name" value="GLIOMEDIN"/>
    <property type="match status" value="1"/>
</dbReference>
<feature type="compositionally biased region" description="Basic and acidic residues" evidence="12">
    <location>
        <begin position="213"/>
        <end position="222"/>
    </location>
</feature>
<dbReference type="InterPro" id="IPR013783">
    <property type="entry name" value="Ig-like_fold"/>
</dbReference>
<evidence type="ECO:0000313" key="16">
    <source>
        <dbReference type="Proteomes" id="UP000479190"/>
    </source>
</evidence>
<evidence type="ECO:0000256" key="2">
    <source>
        <dbReference type="ARBA" id="ARBA00004613"/>
    </source>
</evidence>
<sequence length="1553" mass="172968">SCGAEFVVAEFAAQVAKLASDSASDVPKKDSKSDNVDEISSSSENTSGFDGKDQSNLPQEATNVEKEDASLIANPIPVDDEGSTIKITENPESSNTTDQKTENETSTSASDSCTVHEERKTGLDNLWRRPSTWMIQARPIWAIRRERAVVSARSTSQGGRNVTFLHVRRCILISNNHLHTLKTCISISCGAEFVVAEFAAQVAKLASDSASDVPKKDSKSDNVDEISSSSENTSGFDGKDQSNLPQEATNVEKEDASLIANPIPVDDEGSTIKITENPESSNTTDQKTENETSTSASDSCTVHEGSPCTNQFLGRCSYEVVLKVKFKKNDENIDVSEKNDTDNTEVPIDENADAKKSEGQAIPTLKYSYHEDQWSPINTQEFEKNTVEENARSEKLKIIEDCTDPEKKKELQASLEEEERRMRIKSINRFERLQSNRIQIQLRLNEIVSASGDLIIDIPKLWTYIAMLLVTSRSFWYCGVRLEHERSECEAKMVVPEYKEGLEWNLKIETFDILQKLIHRCFIIIIFCSTTIDHSLARFRGMIFLFKSHEIDPAKFPQESYRIPLCVDLILQLSNKSKCCTTRTVELKLRHTRTSNVKLNKKNILTVFRLLKILHFLRQLSLRINEREDILYQVGSWKARFLGAAAYTKFCVHCATVHNADCRSGSGDGGECTKKSGASARPPSSVCRQNLHGLKLQARVFVRTYQSVRGSASHRVTFGIGAVHRDRERKIFFRVSLVKQACKYHPEFVQASMCAKCISDAETRRVMECSSTKYSKCRLRDVRRSRLPVLPRLPPPAPLQEVVMVRLRSDARGAARCHLPRTMLSLTSTGIATTRTLSQRIRKVCPMQKEMNGYGLPQTPVFQLITCRAAITELTDNGMERFEQQRGETDAIETYCRKSREFCPPGDRGLPGPLGPVGIKGDQGLPGIPGSPGPPGPRGLPGPMGLRGDPGLDGVDGIPGEPGLDGLPGRSGKDGRDGQDGNPGLNGTPGAPGYNGTDGRTGPRGPPGQDGKPGAPSIVAYTPFKANLSLEAHSLLIPPSIVGTSPIHYVVAEEGVNLRLECHAAGAPTPVIQWHRPDGSPIHTGSWSASAIYGNSLNLSSVHREDMGNYTCTADNGVPPSSIKRYKLNVKFPPLVRVRAQVIKIRQNNIATLECEVEAYPKPDMHWESSYGRLDTKLEKYKITEEEYRRDYKFRIRLKILKMTSSDYGVYYCVVRNTINTTRGIINVRDNNDKSVEPRGTGVFGKPAPPRPQYRSLCPPEINCDNCPRANCGYSGIEAKPLTGIGIKGMPPRIAEGVIGAVGIAVFKGQMDDTYGIWMQDASPKTEDTAGKLWVTRSTDTSYIYEYAQIDDFVQQKTPRVIKLPYPFQGNGHIVHDGYFFYNPYNRSSIVRLDLTHSEGTMYAYGRLELELPRLRVNTGNYLYTPEHNFNYVDFDVDENGLWVIYGTASNGTIVMKVDPNDMTAEYAWDITVDHHKYGEMFVARGVLYAVHSIFDSTMNISLAFDLYLGKPMSVSLSFSNAYRSVTMLRYNCMTKELYAWDKGSLLAYQVRY</sequence>
<keyword evidence="9" id="KW-0325">Glycoprotein</keyword>
<dbReference type="Pfam" id="PF13927">
    <property type="entry name" value="Ig_3"/>
    <property type="match status" value="2"/>
</dbReference>
<dbReference type="OrthoDB" id="8626508at2759"/>
<dbReference type="InterPro" id="IPR007110">
    <property type="entry name" value="Ig-like_dom"/>
</dbReference>
<evidence type="ECO:0000313" key="15">
    <source>
        <dbReference type="EMBL" id="CAB0037653.1"/>
    </source>
</evidence>
<feature type="compositionally biased region" description="Pro residues" evidence="12">
    <location>
        <begin position="929"/>
        <end position="940"/>
    </location>
</feature>
<feature type="domain" description="Olfactomedin-like" evidence="14">
    <location>
        <begin position="1271"/>
        <end position="1553"/>
    </location>
</feature>
<feature type="domain" description="Ig-like" evidence="13">
    <location>
        <begin position="1039"/>
        <end position="1129"/>
    </location>
</feature>
<keyword evidence="16" id="KW-1185">Reference proteome</keyword>
<keyword evidence="5" id="KW-0732">Signal</keyword>
<accession>A0A6H5ILI2</accession>
<dbReference type="PROSITE" id="PS51132">
    <property type="entry name" value="OLF"/>
    <property type="match status" value="1"/>
</dbReference>
<dbReference type="InterPro" id="IPR003112">
    <property type="entry name" value="Olfac-like_dom"/>
</dbReference>
<evidence type="ECO:0000256" key="1">
    <source>
        <dbReference type="ARBA" id="ARBA00004236"/>
    </source>
</evidence>
<evidence type="ECO:0000256" key="9">
    <source>
        <dbReference type="ARBA" id="ARBA00023180"/>
    </source>
</evidence>
<protein>
    <recommendedName>
        <fullName evidence="17">Ig-like domain-containing protein</fullName>
    </recommendedName>
</protein>
<proteinExistence type="predicted"/>
<dbReference type="SUPFAM" id="SSF48726">
    <property type="entry name" value="Immunoglobulin"/>
    <property type="match status" value="2"/>
</dbReference>
<evidence type="ECO:0000259" key="13">
    <source>
        <dbReference type="PROSITE" id="PS50835"/>
    </source>
</evidence>
<dbReference type="Pfam" id="PF01391">
    <property type="entry name" value="Collagen"/>
    <property type="match status" value="1"/>
</dbReference>
<dbReference type="FunFam" id="2.60.40.10:FF:000328">
    <property type="entry name" value="CLUMA_CG000981, isoform A"/>
    <property type="match status" value="1"/>
</dbReference>
<dbReference type="GO" id="GO:0005886">
    <property type="term" value="C:plasma membrane"/>
    <property type="evidence" value="ECO:0007669"/>
    <property type="project" value="UniProtKB-SubCell"/>
</dbReference>
<feature type="region of interest" description="Disordered" evidence="12">
    <location>
        <begin position="902"/>
        <end position="1018"/>
    </location>
</feature>
<dbReference type="EMBL" id="CADCXV010000863">
    <property type="protein sequence ID" value="CAB0037653.1"/>
    <property type="molecule type" value="Genomic_DNA"/>
</dbReference>